<comment type="caution">
    <text evidence="7">The sequence shown here is derived from an EMBL/GenBank/DDBJ whole genome shotgun (WGS) entry which is preliminary data.</text>
</comment>
<evidence type="ECO:0000256" key="3">
    <source>
        <dbReference type="ARBA" id="ARBA00022989"/>
    </source>
</evidence>
<evidence type="ECO:0000259" key="6">
    <source>
        <dbReference type="PROSITE" id="PS50850"/>
    </source>
</evidence>
<feature type="transmembrane region" description="Helical" evidence="5">
    <location>
        <begin position="211"/>
        <end position="229"/>
    </location>
</feature>
<dbReference type="SUPFAM" id="SSF103473">
    <property type="entry name" value="MFS general substrate transporter"/>
    <property type="match status" value="1"/>
</dbReference>
<dbReference type="PROSITE" id="PS50850">
    <property type="entry name" value="MFS"/>
    <property type="match status" value="1"/>
</dbReference>
<dbReference type="Pfam" id="PF07690">
    <property type="entry name" value="MFS_1"/>
    <property type="match status" value="2"/>
</dbReference>
<dbReference type="EMBL" id="QHLZ01000003">
    <property type="protein sequence ID" value="PXA66243.1"/>
    <property type="molecule type" value="Genomic_DNA"/>
</dbReference>
<dbReference type="InterPro" id="IPR036259">
    <property type="entry name" value="MFS_trans_sf"/>
</dbReference>
<evidence type="ECO:0000256" key="2">
    <source>
        <dbReference type="ARBA" id="ARBA00022692"/>
    </source>
</evidence>
<evidence type="ECO:0000256" key="1">
    <source>
        <dbReference type="ARBA" id="ARBA00004651"/>
    </source>
</evidence>
<dbReference type="Gene3D" id="1.20.1720.10">
    <property type="entry name" value="Multidrug resistance protein D"/>
    <property type="match status" value="1"/>
</dbReference>
<gene>
    <name evidence="7" type="ORF">CVS29_05950</name>
</gene>
<protein>
    <submittedName>
        <fullName evidence="7">MFS transporter</fullName>
    </submittedName>
</protein>
<feature type="transmembrane region" description="Helical" evidence="5">
    <location>
        <begin position="367"/>
        <end position="394"/>
    </location>
</feature>
<dbReference type="CDD" id="cd17321">
    <property type="entry name" value="MFS_MMR_MDR_like"/>
    <property type="match status" value="1"/>
</dbReference>
<dbReference type="Gene3D" id="1.20.1250.20">
    <property type="entry name" value="MFS general substrate transporter like domains"/>
    <property type="match status" value="1"/>
</dbReference>
<dbReference type="GO" id="GO:0022857">
    <property type="term" value="F:transmembrane transporter activity"/>
    <property type="evidence" value="ECO:0007669"/>
    <property type="project" value="InterPro"/>
</dbReference>
<feature type="transmembrane region" description="Helical" evidence="5">
    <location>
        <begin position="308"/>
        <end position="330"/>
    </location>
</feature>
<feature type="transmembrane region" description="Helical" evidence="5">
    <location>
        <begin position="77"/>
        <end position="100"/>
    </location>
</feature>
<dbReference type="InterPro" id="IPR020846">
    <property type="entry name" value="MFS_dom"/>
</dbReference>
<comment type="subcellular location">
    <subcellularLocation>
        <location evidence="1">Cell membrane</location>
        <topology evidence="1">Multi-pass membrane protein</topology>
    </subcellularLocation>
</comment>
<feature type="transmembrane region" description="Helical" evidence="5">
    <location>
        <begin position="136"/>
        <end position="155"/>
    </location>
</feature>
<evidence type="ECO:0000256" key="5">
    <source>
        <dbReference type="SAM" id="Phobius"/>
    </source>
</evidence>
<feature type="transmembrane region" description="Helical" evidence="5">
    <location>
        <begin position="50"/>
        <end position="70"/>
    </location>
</feature>
<organism evidence="7 8">
    <name type="scientific">Arthrobacter psychrochitiniphilus</name>
    <dbReference type="NCBI Taxonomy" id="291045"/>
    <lineage>
        <taxon>Bacteria</taxon>
        <taxon>Bacillati</taxon>
        <taxon>Actinomycetota</taxon>
        <taxon>Actinomycetes</taxon>
        <taxon>Micrococcales</taxon>
        <taxon>Micrococcaceae</taxon>
        <taxon>Arthrobacter</taxon>
    </lineage>
</organism>
<feature type="transmembrane region" description="Helical" evidence="5">
    <location>
        <begin position="241"/>
        <end position="258"/>
    </location>
</feature>
<sequence length="500" mass="50359">MTSLQRGVLWVAILASFVAFLDGAIVNVALPAIKDDLGGGLATQQWVVDAYLLTLGALILLAGSLSDTFGRIRILGVGLGIFGIASMACAVAPTGALLIAARAVQGAGAALLVPSSLALITSAFTGPGRAKAIGSWTAWTGTAFVAGPLLGGVLVEYVSWRLIFAINVLPIAGTLVLLAGLGRNNSATPQLAGASSGNDPGAARVRPSVDVAGAVLAAVGLAGTVFALIEQQRLGWKNPAVSVPFVAGMVLLAAFLLWEARSRHPMMPLGLFKARNFAVGNLATAFVYAGVSLGPLMVVIFLQEVAGFTAAQAGLATLPVAVLTIFLAGVFGGMAGRYGPRLFMAVGPVVAGCGFLWMMTATEPFNFWFQMLPGLILYGIGLSVTVAPLTSAILGAVPPLQSGIGSAVNNAVSRVAGLVAIALAGIILGTALDVDSFRRIMVVVAILLLVGGVISAVGISNKDTGGFVPDEAAACCQDKAAPGAVAAGSGQSGFGQARTG</sequence>
<keyword evidence="4 5" id="KW-0472">Membrane</keyword>
<evidence type="ECO:0000313" key="7">
    <source>
        <dbReference type="EMBL" id="PXA66243.1"/>
    </source>
</evidence>
<evidence type="ECO:0000256" key="4">
    <source>
        <dbReference type="ARBA" id="ARBA00023136"/>
    </source>
</evidence>
<keyword evidence="8" id="KW-1185">Reference proteome</keyword>
<dbReference type="Proteomes" id="UP000246303">
    <property type="component" value="Unassembled WGS sequence"/>
</dbReference>
<proteinExistence type="predicted"/>
<dbReference type="AlphaFoldDB" id="A0A2V3DSL5"/>
<feature type="transmembrane region" description="Helical" evidence="5">
    <location>
        <begin position="161"/>
        <end position="181"/>
    </location>
</feature>
<evidence type="ECO:0000313" key="8">
    <source>
        <dbReference type="Proteomes" id="UP000246303"/>
    </source>
</evidence>
<reference evidence="7 8" key="1">
    <citation type="submission" date="2018-05" db="EMBL/GenBank/DDBJ databases">
        <title>Genetic diversity of glacier-inhabiting Cryobacterium bacteria in China and description of Cryobacterium mengkeensis sp. nov. and Arthrobacter glacialis sp. nov.</title>
        <authorList>
            <person name="Liu Q."/>
            <person name="Xin Y.-H."/>
        </authorList>
    </citation>
    <scope>NUCLEOTIDE SEQUENCE [LARGE SCALE GENOMIC DNA]</scope>
    <source>
        <strain evidence="7 8">GP3</strain>
    </source>
</reference>
<dbReference type="PANTHER" id="PTHR42718:SF42">
    <property type="entry name" value="EXPORT PROTEIN"/>
    <property type="match status" value="1"/>
</dbReference>
<dbReference type="OrthoDB" id="7375466at2"/>
<name>A0A2V3DSL5_9MICC</name>
<feature type="transmembrane region" description="Helical" evidence="5">
    <location>
        <begin position="440"/>
        <end position="459"/>
    </location>
</feature>
<accession>A0A2V3DSL5</accession>
<feature type="transmembrane region" description="Helical" evidence="5">
    <location>
        <begin position="415"/>
        <end position="434"/>
    </location>
</feature>
<feature type="transmembrane region" description="Helical" evidence="5">
    <location>
        <begin position="106"/>
        <end position="124"/>
    </location>
</feature>
<feature type="transmembrane region" description="Helical" evidence="5">
    <location>
        <begin position="7"/>
        <end position="30"/>
    </location>
</feature>
<dbReference type="InterPro" id="IPR011701">
    <property type="entry name" value="MFS"/>
</dbReference>
<keyword evidence="3 5" id="KW-1133">Transmembrane helix</keyword>
<feature type="transmembrane region" description="Helical" evidence="5">
    <location>
        <begin position="342"/>
        <end position="361"/>
    </location>
</feature>
<dbReference type="GO" id="GO:0005886">
    <property type="term" value="C:plasma membrane"/>
    <property type="evidence" value="ECO:0007669"/>
    <property type="project" value="UniProtKB-SubCell"/>
</dbReference>
<dbReference type="PANTHER" id="PTHR42718">
    <property type="entry name" value="MAJOR FACILITATOR SUPERFAMILY MULTIDRUG TRANSPORTER MFSC"/>
    <property type="match status" value="1"/>
</dbReference>
<dbReference type="PRINTS" id="PR01036">
    <property type="entry name" value="TCRTETB"/>
</dbReference>
<feature type="transmembrane region" description="Helical" evidence="5">
    <location>
        <begin position="279"/>
        <end position="302"/>
    </location>
</feature>
<keyword evidence="2 5" id="KW-0812">Transmembrane</keyword>
<feature type="domain" description="Major facilitator superfamily (MFS) profile" evidence="6">
    <location>
        <begin position="8"/>
        <end position="463"/>
    </location>
</feature>